<dbReference type="FunFam" id="3.10.110.10:FF:000026">
    <property type="entry name" value="Ubiquitin-conjugating enzyme E2 variant"/>
    <property type="match status" value="1"/>
</dbReference>
<keyword evidence="1" id="KW-0833">Ubl conjugation pathway</keyword>
<dbReference type="InterPro" id="IPR016135">
    <property type="entry name" value="UBQ-conjugating_enzyme/RWD"/>
</dbReference>
<evidence type="ECO:0000313" key="4">
    <source>
        <dbReference type="RefSeq" id="XP_029633985.1"/>
    </source>
</evidence>
<accession>A0A6P7S711</accession>
<dbReference type="RefSeq" id="XP_029633985.1">
    <property type="nucleotide sequence ID" value="XM_029778125.2"/>
</dbReference>
<evidence type="ECO:0000256" key="1">
    <source>
        <dbReference type="ARBA" id="ARBA00022786"/>
    </source>
</evidence>
<sequence length="144" mass="16571">MASTSTVEVPRNFRLLEEYEEGQSGVGEGISWGLESDDDLLFVHWNGTIVGPTKTPYEGRIYNLKIECSPKYPEEPPNIKFLTRIKINGVNDTNGVVDRKKVCVLNCWQKNYTIKHLLTEIRQLMYMKENQKLSQPQDGSMFQN</sequence>
<dbReference type="AlphaFoldDB" id="A0A6P7S711"/>
<dbReference type="KEGG" id="osn:115209655"/>
<proteinExistence type="predicted"/>
<feature type="domain" description="UBC core" evidence="2">
    <location>
        <begin position="10"/>
        <end position="144"/>
    </location>
</feature>
<dbReference type="Pfam" id="PF00179">
    <property type="entry name" value="UQ_con"/>
    <property type="match status" value="1"/>
</dbReference>
<dbReference type="Gene3D" id="3.10.110.10">
    <property type="entry name" value="Ubiquitin Conjugating Enzyme"/>
    <property type="match status" value="1"/>
</dbReference>
<dbReference type="SUPFAM" id="SSF54495">
    <property type="entry name" value="UBC-like"/>
    <property type="match status" value="1"/>
</dbReference>
<dbReference type="Proteomes" id="UP000515154">
    <property type="component" value="Linkage group LG1"/>
</dbReference>
<organism evidence="3 4">
    <name type="scientific">Octopus sinensis</name>
    <name type="common">East Asian common octopus</name>
    <dbReference type="NCBI Taxonomy" id="2607531"/>
    <lineage>
        <taxon>Eukaryota</taxon>
        <taxon>Metazoa</taxon>
        <taxon>Spiralia</taxon>
        <taxon>Lophotrochozoa</taxon>
        <taxon>Mollusca</taxon>
        <taxon>Cephalopoda</taxon>
        <taxon>Coleoidea</taxon>
        <taxon>Octopodiformes</taxon>
        <taxon>Octopoda</taxon>
        <taxon>Incirrata</taxon>
        <taxon>Octopodidae</taxon>
        <taxon>Octopus</taxon>
    </lineage>
</organism>
<reference evidence="4" key="1">
    <citation type="submission" date="2025-08" db="UniProtKB">
        <authorList>
            <consortium name="RefSeq"/>
        </authorList>
    </citation>
    <scope>IDENTIFICATION</scope>
</reference>
<keyword evidence="3" id="KW-1185">Reference proteome</keyword>
<dbReference type="CDD" id="cd23807">
    <property type="entry name" value="UEV_UBE2V"/>
    <property type="match status" value="1"/>
</dbReference>
<dbReference type="InterPro" id="IPR000608">
    <property type="entry name" value="UBC"/>
</dbReference>
<dbReference type="PROSITE" id="PS50127">
    <property type="entry name" value="UBC_2"/>
    <property type="match status" value="1"/>
</dbReference>
<name>A0A6P7S711_9MOLL</name>
<evidence type="ECO:0000313" key="3">
    <source>
        <dbReference type="Proteomes" id="UP000515154"/>
    </source>
</evidence>
<dbReference type="SMART" id="SM00212">
    <property type="entry name" value="UBCc"/>
    <property type="match status" value="1"/>
</dbReference>
<dbReference type="PANTHER" id="PTHR24068">
    <property type="entry name" value="UBIQUITIN-CONJUGATING ENZYME E2"/>
    <property type="match status" value="1"/>
</dbReference>
<gene>
    <name evidence="4" type="primary">LOC115209655</name>
</gene>
<evidence type="ECO:0000259" key="2">
    <source>
        <dbReference type="PROSITE" id="PS50127"/>
    </source>
</evidence>
<protein>
    <submittedName>
        <fullName evidence="4">Ubiquitin-conjugating enzyme E2 variant 2</fullName>
    </submittedName>
</protein>